<dbReference type="InterPro" id="IPR050108">
    <property type="entry name" value="CDK"/>
</dbReference>
<evidence type="ECO:0000313" key="12">
    <source>
        <dbReference type="Proteomes" id="UP000001307"/>
    </source>
</evidence>
<feature type="region of interest" description="Disordered" evidence="8">
    <location>
        <begin position="1"/>
        <end position="119"/>
    </location>
</feature>
<feature type="region of interest" description="Disordered" evidence="8">
    <location>
        <begin position="478"/>
        <end position="501"/>
    </location>
</feature>
<evidence type="ECO:0000256" key="1">
    <source>
        <dbReference type="ARBA" id="ARBA00006485"/>
    </source>
</evidence>
<proteinExistence type="inferred from homology"/>
<evidence type="ECO:0000256" key="8">
    <source>
        <dbReference type="SAM" id="MobiDB-lite"/>
    </source>
</evidence>
<dbReference type="FunFam" id="1.10.510.10:FF:000624">
    <property type="entry name" value="Mitogen-activated protein kinase"/>
    <property type="match status" value="1"/>
</dbReference>
<dbReference type="GO" id="GO:0008353">
    <property type="term" value="F:RNA polymerase II CTD heptapeptide repeat kinase activity"/>
    <property type="evidence" value="ECO:0007669"/>
    <property type="project" value="TreeGrafter"/>
</dbReference>
<accession>E4XII9</accession>
<reference evidence="10" key="1">
    <citation type="journal article" date="2010" name="Science">
        <title>Plasticity of animal genome architecture unmasked by rapid evolution of a pelagic tunicate.</title>
        <authorList>
            <person name="Denoeud F."/>
            <person name="Henriet S."/>
            <person name="Mungpakdee S."/>
            <person name="Aury J.M."/>
            <person name="Da Silva C."/>
            <person name="Brinkmann H."/>
            <person name="Mikhaleva J."/>
            <person name="Olsen L.C."/>
            <person name="Jubin C."/>
            <person name="Canestro C."/>
            <person name="Bouquet J.M."/>
            <person name="Danks G."/>
            <person name="Poulain J."/>
            <person name="Campsteijn C."/>
            <person name="Adamski M."/>
            <person name="Cross I."/>
            <person name="Yadetie F."/>
            <person name="Muffato M."/>
            <person name="Louis A."/>
            <person name="Butcher S."/>
            <person name="Tsagkogeorga G."/>
            <person name="Konrad A."/>
            <person name="Singh S."/>
            <person name="Jensen M.F."/>
            <person name="Cong E.H."/>
            <person name="Eikeseth-Otteraa H."/>
            <person name="Noel B."/>
            <person name="Anthouard V."/>
            <person name="Porcel B.M."/>
            <person name="Kachouri-Lafond R."/>
            <person name="Nishino A."/>
            <person name="Ugolini M."/>
            <person name="Chourrout P."/>
            <person name="Nishida H."/>
            <person name="Aasland R."/>
            <person name="Huzurbazar S."/>
            <person name="Westhof E."/>
            <person name="Delsuc F."/>
            <person name="Lehrach H."/>
            <person name="Reinhardt R."/>
            <person name="Weissenbach J."/>
            <person name="Roy S.W."/>
            <person name="Artiguenave F."/>
            <person name="Postlethwait J.H."/>
            <person name="Manak J.R."/>
            <person name="Thompson E.M."/>
            <person name="Jaillon O."/>
            <person name="Du Pasquier L."/>
            <person name="Boudinot P."/>
            <person name="Liberles D.A."/>
            <person name="Volff J.N."/>
            <person name="Philippe H."/>
            <person name="Lenhard B."/>
            <person name="Roest Crollius H."/>
            <person name="Wincker P."/>
            <person name="Chourrout D."/>
        </authorList>
    </citation>
    <scope>NUCLEOTIDE SEQUENCE [LARGE SCALE GENOMIC DNA]</scope>
</reference>
<dbReference type="InterPro" id="IPR000719">
    <property type="entry name" value="Prot_kinase_dom"/>
</dbReference>
<evidence type="ECO:0000259" key="9">
    <source>
        <dbReference type="PROSITE" id="PS50011"/>
    </source>
</evidence>
<keyword evidence="4 7" id="KW-0547">Nucleotide-binding</keyword>
<evidence type="ECO:0000256" key="7">
    <source>
        <dbReference type="PROSITE-ProRule" id="PRU10141"/>
    </source>
</evidence>
<keyword evidence="2" id="KW-0723">Serine/threonine-protein kinase</keyword>
<dbReference type="EMBL" id="FR823324">
    <property type="protein sequence ID" value="CBZ42103.1"/>
    <property type="molecule type" value="Genomic_DNA"/>
</dbReference>
<dbReference type="AlphaFoldDB" id="E4XII9"/>
<sequence>MEELKGLKYAVCDSKSPKVTTPGKDKLGANSKGTPKDYRSNFQKGTRLKTTIKTRASNKDKRPRKVKDRSGACSSNSNSPKSVSHDTSNTSSASVTAKSTPSSSKTVSKSRSRKLQRPTENVFDGIRRTLGDRRSSLKAVPSLCGPRKDLTSEEPLDCVDNFRLDAIIGEGTFGQVFRGECKITKSLVALKKVAKMKHYVFNKTTKVRMDREKEGFPITAIREVKLLSKLSHRNVVDLRTVVQAKDLSSFFLVFEFVDNDLTGIIENAPLKSDQIKKLFYQILLGLEYCHKNDVFHRDLKCSNILIAKDGSVKLGDFGLARICLPTDPRPFTNKVITLWYRPPELLVGDDRYTAKIDMWSAGCILGEMFQRKPVFQASTDVAQLEVISKLCGIPDPAAWPEIIHYKHFKTLVTPLITRFHPKPRRKIAEQFCALPPDALDVLDGLLRLNPKTRLSATEALQKPWFRFLSETAKADLGSPENLHEMSARRKRKAKRQAKRADSFSDKMAKIKRLTSSFPQLTLIILAEKAGIELTHEVRENLGSQRLSRIFGSTLPQQTIEPIADIVIQLASKNILIRKTARL</sequence>
<dbReference type="OrthoDB" id="10429641at2759"/>
<dbReference type="Gene3D" id="3.30.200.20">
    <property type="entry name" value="Phosphorylase Kinase, domain 1"/>
    <property type="match status" value="1"/>
</dbReference>
<feature type="compositionally biased region" description="Basic residues" evidence="8">
    <location>
        <begin position="488"/>
        <end position="497"/>
    </location>
</feature>
<dbReference type="EMBL" id="FN653055">
    <property type="protein sequence ID" value="CBY10390.1"/>
    <property type="molecule type" value="Genomic_DNA"/>
</dbReference>
<keyword evidence="12" id="KW-1185">Reference proteome</keyword>
<dbReference type="InterPro" id="IPR008271">
    <property type="entry name" value="Ser/Thr_kinase_AS"/>
</dbReference>
<evidence type="ECO:0000256" key="6">
    <source>
        <dbReference type="ARBA" id="ARBA00022840"/>
    </source>
</evidence>
<organism evidence="10">
    <name type="scientific">Oikopleura dioica</name>
    <name type="common">Tunicate</name>
    <dbReference type="NCBI Taxonomy" id="34765"/>
    <lineage>
        <taxon>Eukaryota</taxon>
        <taxon>Metazoa</taxon>
        <taxon>Chordata</taxon>
        <taxon>Tunicata</taxon>
        <taxon>Appendicularia</taxon>
        <taxon>Copelata</taxon>
        <taxon>Oikopleuridae</taxon>
        <taxon>Oikopleura</taxon>
    </lineage>
</organism>
<comment type="similarity">
    <text evidence="1">Belongs to the protein kinase superfamily. CMGC Ser/Thr protein kinase family. CDC2/CDKX subfamily.</text>
</comment>
<keyword evidence="5" id="KW-0418">Kinase</keyword>
<dbReference type="Pfam" id="PF00069">
    <property type="entry name" value="Pkinase"/>
    <property type="match status" value="1"/>
</dbReference>
<dbReference type="InterPro" id="IPR017441">
    <property type="entry name" value="Protein_kinase_ATP_BS"/>
</dbReference>
<feature type="binding site" evidence="7">
    <location>
        <position position="191"/>
    </location>
    <ligand>
        <name>ATP</name>
        <dbReference type="ChEBI" id="CHEBI:30616"/>
    </ligand>
</feature>
<dbReference type="GO" id="GO:0008024">
    <property type="term" value="C:cyclin/CDK positive transcription elongation factor complex"/>
    <property type="evidence" value="ECO:0007669"/>
    <property type="project" value="TreeGrafter"/>
</dbReference>
<dbReference type="Proteomes" id="UP000001307">
    <property type="component" value="Unassembled WGS sequence"/>
</dbReference>
<dbReference type="Gene3D" id="1.10.510.10">
    <property type="entry name" value="Transferase(Phosphotransferase) domain 1"/>
    <property type="match status" value="1"/>
</dbReference>
<evidence type="ECO:0000256" key="4">
    <source>
        <dbReference type="ARBA" id="ARBA00022741"/>
    </source>
</evidence>
<protein>
    <submittedName>
        <fullName evidence="11">CDK12b protein</fullName>
    </submittedName>
</protein>
<dbReference type="SMART" id="SM00220">
    <property type="entry name" value="S_TKc"/>
    <property type="match status" value="1"/>
</dbReference>
<dbReference type="InParanoid" id="E4XII9"/>
<evidence type="ECO:0000256" key="3">
    <source>
        <dbReference type="ARBA" id="ARBA00022679"/>
    </source>
</evidence>
<evidence type="ECO:0000313" key="10">
    <source>
        <dbReference type="EMBL" id="CBY10390.1"/>
    </source>
</evidence>
<keyword evidence="3" id="KW-0808">Transferase</keyword>
<dbReference type="PANTHER" id="PTHR24056:SF546">
    <property type="entry name" value="CYCLIN-DEPENDENT KINASE 12"/>
    <property type="match status" value="1"/>
</dbReference>
<gene>
    <name evidence="11" type="primary">cdk12b</name>
    <name evidence="10" type="ORF">GSOID_T00012412001</name>
</gene>
<dbReference type="GO" id="GO:0005524">
    <property type="term" value="F:ATP binding"/>
    <property type="evidence" value="ECO:0007669"/>
    <property type="project" value="UniProtKB-UniRule"/>
</dbReference>
<name>E4XII9_OIKDI</name>
<dbReference type="PROSITE" id="PS00107">
    <property type="entry name" value="PROTEIN_KINASE_ATP"/>
    <property type="match status" value="1"/>
</dbReference>
<reference evidence="11" key="2">
    <citation type="submission" date="2012-02" db="EMBL/GenBank/DDBJ databases">
        <title>Expansion of cyclin B, D and CDK1 repertoires in a chordate, Oikopleura, that extensively endoreduplicates.</title>
        <authorList>
            <person name="Campsteijn C."/>
            <person name="Ovrebo J.I."/>
            <person name="Karlsen B.O."/>
            <person name="Thompson E.M."/>
        </authorList>
    </citation>
    <scope>NUCLEOTIDE SEQUENCE</scope>
</reference>
<dbReference type="PANTHER" id="PTHR24056">
    <property type="entry name" value="CELL DIVISION PROTEIN KINASE"/>
    <property type="match status" value="1"/>
</dbReference>
<feature type="compositionally biased region" description="Low complexity" evidence="8">
    <location>
        <begin position="71"/>
        <end position="107"/>
    </location>
</feature>
<evidence type="ECO:0000256" key="2">
    <source>
        <dbReference type="ARBA" id="ARBA00022527"/>
    </source>
</evidence>
<evidence type="ECO:0000256" key="5">
    <source>
        <dbReference type="ARBA" id="ARBA00022777"/>
    </source>
</evidence>
<dbReference type="SUPFAM" id="SSF56112">
    <property type="entry name" value="Protein kinase-like (PK-like)"/>
    <property type="match status" value="1"/>
</dbReference>
<dbReference type="PROSITE" id="PS00108">
    <property type="entry name" value="PROTEIN_KINASE_ST"/>
    <property type="match status" value="1"/>
</dbReference>
<dbReference type="GO" id="GO:0030332">
    <property type="term" value="F:cyclin binding"/>
    <property type="evidence" value="ECO:0007669"/>
    <property type="project" value="TreeGrafter"/>
</dbReference>
<keyword evidence="6 7" id="KW-0067">ATP-binding</keyword>
<dbReference type="PROSITE" id="PS50011">
    <property type="entry name" value="PROTEIN_KINASE_DOM"/>
    <property type="match status" value="1"/>
</dbReference>
<dbReference type="GO" id="GO:0032968">
    <property type="term" value="P:positive regulation of transcription elongation by RNA polymerase II"/>
    <property type="evidence" value="ECO:0007669"/>
    <property type="project" value="TreeGrafter"/>
</dbReference>
<feature type="domain" description="Protein kinase" evidence="9">
    <location>
        <begin position="162"/>
        <end position="465"/>
    </location>
</feature>
<evidence type="ECO:0000313" key="11">
    <source>
        <dbReference type="EMBL" id="CBZ42103.1"/>
    </source>
</evidence>
<dbReference type="InterPro" id="IPR011009">
    <property type="entry name" value="Kinase-like_dom_sf"/>
</dbReference>